<evidence type="ECO:0000313" key="2">
    <source>
        <dbReference type="Proteomes" id="UP001549366"/>
    </source>
</evidence>
<accession>A0ABV2SCB5</accession>
<sequence>MQVIDYLVKQLHSSASYNPAVQVPPAAVLWTDEACQWQSAMPLIKQYLPELLELGEYKPEERTGPAIWLKCVIAGKLEEADFPKGKTPIIYLPGVSRKALRAVESCSDELRPLAELQYRGSWWAYNTTGRDWNLPSFLTNSNVGLELDVAKDKKTQEVIPHVLHDLLESQVESLKGRRLEVKDFQELVFNDPIKDLLGWLNQPDSKREQWDDSKWLLFCQTCASEFGYEPSEHTAPEIIQAIASAQGKWEEVWQRFEDTAHNLPSLVKAMHSAKPDLADDYSHFPGENAQEEQALEAALIGLKELPTTEVRAKILALYEQHKERESWLWYRLGDSRWLQMLAQLAEVARLTEQPFSHQSPSDMATLYHEKYWQADAAAIEAMALAREPGQQELVADVLAIIYSPWLAEITQNFQHLVRDQGYPGDSEIKEAAASHDKGMILFFVDGLRFDCGMKLQQKLDSRDIAASLKTQWSALPSLTDTAKAAVTPVAGSLTGDQETQDFKPVVAGSGSQFSSHHFKKLLEQQGWQYLKGLDTGEPDGRAWLQTGDLDNLGHHQQRKLPLGIDAVLDEIADKISHLLDAGWKHIRIVTDHGWLWLPDKLPKAELDKPLVRKYLSRCAILHDNAKTGLPQVRWHWNANVTIAMAPGVSAFTAGDFYNHGGLSLQECLTPVLDIKK</sequence>
<keyword evidence="2" id="KW-1185">Reference proteome</keyword>
<name>A0ABV2SCB5_9GAMM</name>
<gene>
    <name evidence="1" type="ORF">V5J35_000601</name>
</gene>
<comment type="caution">
    <text evidence="1">The sequence shown here is derived from an EMBL/GenBank/DDBJ whole genome shotgun (WGS) entry which is preliminary data.</text>
</comment>
<dbReference type="EMBL" id="JBEWTB010000002">
    <property type="protein sequence ID" value="MET4755409.1"/>
    <property type="molecule type" value="Genomic_DNA"/>
</dbReference>
<evidence type="ECO:0008006" key="3">
    <source>
        <dbReference type="Google" id="ProtNLM"/>
    </source>
</evidence>
<organism evidence="1 2">
    <name type="scientific">Endozoicomonas lisbonensis</name>
    <dbReference type="NCBI Taxonomy" id="3120522"/>
    <lineage>
        <taxon>Bacteria</taxon>
        <taxon>Pseudomonadati</taxon>
        <taxon>Pseudomonadota</taxon>
        <taxon>Gammaproteobacteria</taxon>
        <taxon>Oceanospirillales</taxon>
        <taxon>Endozoicomonadaceae</taxon>
        <taxon>Endozoicomonas</taxon>
    </lineage>
</organism>
<protein>
    <recommendedName>
        <fullName evidence="3">Alkaline phosphatase</fullName>
    </recommendedName>
</protein>
<dbReference type="RefSeq" id="WP_354009833.1">
    <property type="nucleotide sequence ID" value="NZ_JBEWTA010000001.1"/>
</dbReference>
<dbReference type="Proteomes" id="UP001549366">
    <property type="component" value="Unassembled WGS sequence"/>
</dbReference>
<evidence type="ECO:0000313" key="1">
    <source>
        <dbReference type="EMBL" id="MET4755409.1"/>
    </source>
</evidence>
<dbReference type="Pfam" id="PF08665">
    <property type="entry name" value="PglZ"/>
    <property type="match status" value="1"/>
</dbReference>
<dbReference type="NCBIfam" id="NF033450">
    <property type="entry name" value="BREX_PglZ_1_B"/>
    <property type="match status" value="1"/>
</dbReference>
<proteinExistence type="predicted"/>
<reference evidence="1 2" key="1">
    <citation type="submission" date="2024-06" db="EMBL/GenBank/DDBJ databases">
        <title>Genomic Encyclopedia of Type Strains, Phase V (KMG-V): Genome sequencing to study the core and pangenomes of soil and plant-associated prokaryotes.</title>
        <authorList>
            <person name="Whitman W."/>
        </authorList>
    </citation>
    <scope>NUCLEOTIDE SEQUENCE [LARGE SCALE GENOMIC DNA]</scope>
    <source>
        <strain evidence="1 2">NE40</strain>
    </source>
</reference>